<sequence>MTAPSVKSGGRAQSAGDFDRSFGKIGGMGTIDGGFRPLLREIREEISIGNDVAFEDKGIVK</sequence>
<comment type="caution">
    <text evidence="2">The sequence shown here is derived from an EMBL/GenBank/DDBJ whole genome shotgun (WGS) entry which is preliminary data.</text>
</comment>
<evidence type="ECO:0000313" key="2">
    <source>
        <dbReference type="EMBL" id="ETI70903.1"/>
    </source>
</evidence>
<evidence type="ECO:0000313" key="3">
    <source>
        <dbReference type="Proteomes" id="UP000018877"/>
    </source>
</evidence>
<reference evidence="2 3" key="1">
    <citation type="journal article" date="2014" name="Environ. Microbiol.">
        <title>The nitrate-ammonifying and nosZ-carrying bacterium Bacillus vireti is a potent source and sink for nitric and nitrous oxide under high nitrate conditions.</title>
        <authorList>
            <person name="Mania D."/>
            <person name="Heylen K."/>
            <person name="van Spanning R.J."/>
            <person name="Frostegard A."/>
        </authorList>
    </citation>
    <scope>NUCLEOTIDE SEQUENCE [LARGE SCALE GENOMIC DNA]</scope>
    <source>
        <strain evidence="2 3">LMG 21834</strain>
    </source>
</reference>
<dbReference type="RefSeq" id="WP_024026237.1">
    <property type="nucleotide sequence ID" value="NZ_ALAN01000007.1"/>
</dbReference>
<evidence type="ECO:0000256" key="1">
    <source>
        <dbReference type="SAM" id="MobiDB-lite"/>
    </source>
</evidence>
<name>A0AB94IV47_9BACI</name>
<dbReference type="Proteomes" id="UP000018877">
    <property type="component" value="Unassembled WGS sequence"/>
</dbReference>
<protein>
    <submittedName>
        <fullName evidence="2">Uncharacterized protein</fullName>
    </submittedName>
</protein>
<proteinExistence type="predicted"/>
<feature type="region of interest" description="Disordered" evidence="1">
    <location>
        <begin position="1"/>
        <end position="24"/>
    </location>
</feature>
<dbReference type="AlphaFoldDB" id="A0AB94IV47"/>
<accession>A0AB94IV47</accession>
<organism evidence="2 3">
    <name type="scientific">Neobacillus vireti LMG 21834</name>
    <dbReference type="NCBI Taxonomy" id="1131730"/>
    <lineage>
        <taxon>Bacteria</taxon>
        <taxon>Bacillati</taxon>
        <taxon>Bacillota</taxon>
        <taxon>Bacilli</taxon>
        <taxon>Bacillales</taxon>
        <taxon>Bacillaceae</taxon>
        <taxon>Neobacillus</taxon>
    </lineage>
</organism>
<gene>
    <name evidence="2" type="ORF">BAVI_00045</name>
</gene>
<feature type="non-terminal residue" evidence="2">
    <location>
        <position position="61"/>
    </location>
</feature>
<keyword evidence="3" id="KW-1185">Reference proteome</keyword>
<dbReference type="EMBL" id="ALAN01000007">
    <property type="protein sequence ID" value="ETI70903.1"/>
    <property type="molecule type" value="Genomic_DNA"/>
</dbReference>